<organism evidence="1 2">
    <name type="scientific">Oopsacas minuta</name>
    <dbReference type="NCBI Taxonomy" id="111878"/>
    <lineage>
        <taxon>Eukaryota</taxon>
        <taxon>Metazoa</taxon>
        <taxon>Porifera</taxon>
        <taxon>Hexactinellida</taxon>
        <taxon>Hexasterophora</taxon>
        <taxon>Lyssacinosida</taxon>
        <taxon>Leucopsacidae</taxon>
        <taxon>Oopsacas</taxon>
    </lineage>
</organism>
<dbReference type="EMBL" id="JAKMXF010000309">
    <property type="protein sequence ID" value="KAI6650845.1"/>
    <property type="molecule type" value="Genomic_DNA"/>
</dbReference>
<protein>
    <submittedName>
        <fullName evidence="1">Uncharacterized protein</fullName>
    </submittedName>
</protein>
<dbReference type="Gene3D" id="3.40.50.300">
    <property type="entry name" value="P-loop containing nucleotide triphosphate hydrolases"/>
    <property type="match status" value="1"/>
</dbReference>
<name>A0AAV7JQY5_9METZ</name>
<keyword evidence="2" id="KW-1185">Reference proteome</keyword>
<dbReference type="SUPFAM" id="SSF52540">
    <property type="entry name" value="P-loop containing nucleoside triphosphate hydrolases"/>
    <property type="match status" value="1"/>
</dbReference>
<reference evidence="1 2" key="1">
    <citation type="journal article" date="2023" name="BMC Biol.">
        <title>The compact genome of the sponge Oopsacas minuta (Hexactinellida) is lacking key metazoan core genes.</title>
        <authorList>
            <person name="Santini S."/>
            <person name="Schenkelaars Q."/>
            <person name="Jourda C."/>
            <person name="Duchesne M."/>
            <person name="Belahbib H."/>
            <person name="Rocher C."/>
            <person name="Selva M."/>
            <person name="Riesgo A."/>
            <person name="Vervoort M."/>
            <person name="Leys S.P."/>
            <person name="Kodjabachian L."/>
            <person name="Le Bivic A."/>
            <person name="Borchiellini C."/>
            <person name="Claverie J.M."/>
            <person name="Renard E."/>
        </authorList>
    </citation>
    <scope>NUCLEOTIDE SEQUENCE [LARGE SCALE GENOMIC DNA]</scope>
    <source>
        <strain evidence="1">SPO-2</strain>
    </source>
</reference>
<gene>
    <name evidence="1" type="ORF">LOD99_5685</name>
</gene>
<evidence type="ECO:0000313" key="2">
    <source>
        <dbReference type="Proteomes" id="UP001165289"/>
    </source>
</evidence>
<dbReference type="InterPro" id="IPR027417">
    <property type="entry name" value="P-loop_NTPase"/>
</dbReference>
<dbReference type="Proteomes" id="UP001165289">
    <property type="component" value="Unassembled WGS sequence"/>
</dbReference>
<evidence type="ECO:0000313" key="1">
    <source>
        <dbReference type="EMBL" id="KAI6650845.1"/>
    </source>
</evidence>
<dbReference type="AlphaFoldDB" id="A0AAV7JQY5"/>
<comment type="caution">
    <text evidence="1">The sequence shown here is derived from an EMBL/GenBank/DDBJ whole genome shotgun (WGS) entry which is preliminary data.</text>
</comment>
<proteinExistence type="predicted"/>
<accession>A0AAV7JQY5</accession>
<sequence>MDKGSHDSKQFFQMMEKFQKFVGYTLKLFHIVRNPYDNIATLYLYSISKETRKEAFKNNRTFEASEGLKNSAINHIASFKKIQRHIDYFGERLITLYNEDLISNPKLFLKRMCNHMEIYCNEYYRDKAYDKVFSSATKSRHSVEWKKDVKKMVDTAIKRYSFLNRYSFEN</sequence>